<evidence type="ECO:0000256" key="1">
    <source>
        <dbReference type="SAM" id="SignalP"/>
    </source>
</evidence>
<evidence type="ECO:0000259" key="2">
    <source>
        <dbReference type="Pfam" id="PF06439"/>
    </source>
</evidence>
<dbReference type="GO" id="GO:0016787">
    <property type="term" value="F:hydrolase activity"/>
    <property type="evidence" value="ECO:0007669"/>
    <property type="project" value="InterPro"/>
</dbReference>
<feature type="signal peptide" evidence="1">
    <location>
        <begin position="1"/>
        <end position="18"/>
    </location>
</feature>
<dbReference type="Proteomes" id="UP000293347">
    <property type="component" value="Unassembled WGS sequence"/>
</dbReference>
<comment type="caution">
    <text evidence="3">The sequence shown here is derived from an EMBL/GenBank/DDBJ whole genome shotgun (WGS) entry which is preliminary data.</text>
</comment>
<keyword evidence="4" id="KW-1185">Reference proteome</keyword>
<organism evidence="3 4">
    <name type="scientific">Pedobacter psychroterrae</name>
    <dbReference type="NCBI Taxonomy" id="2530453"/>
    <lineage>
        <taxon>Bacteria</taxon>
        <taxon>Pseudomonadati</taxon>
        <taxon>Bacteroidota</taxon>
        <taxon>Sphingobacteriia</taxon>
        <taxon>Sphingobacteriales</taxon>
        <taxon>Sphingobacteriaceae</taxon>
        <taxon>Pedobacter</taxon>
    </lineage>
</organism>
<dbReference type="InterPro" id="IPR010496">
    <property type="entry name" value="AL/BT2_dom"/>
</dbReference>
<name>A0A4R0NKS3_9SPHI</name>
<dbReference type="OrthoDB" id="259356at2"/>
<protein>
    <submittedName>
        <fullName evidence="3">DUF1080 domain-containing protein</fullName>
    </submittedName>
</protein>
<accession>A0A4R0NKS3</accession>
<gene>
    <name evidence="3" type="ORF">EZ437_11535</name>
</gene>
<sequence>MKRTLLLFVLFPCWLANAQSDKMKPIFNGKNLEGWTKFLQKQGATKDPQNVFKVENGELHVSGQEFGYVATTKSYQDFHLSLEFKWGEKKYPPRERDKRDAGICFNVEMLGNKIWPKSVECQIQEGDVGDLWLIDSVTAFVDGISTEPKDYAQVKKIRDGELPHGEWNRVEVISKKGKFSFLVNGILVNEGEYMSVTSGRILLQSEGAEVYYRNIKVEEYTL</sequence>
<evidence type="ECO:0000313" key="3">
    <source>
        <dbReference type="EMBL" id="TCD01372.1"/>
    </source>
</evidence>
<dbReference type="Pfam" id="PF06439">
    <property type="entry name" value="3keto-disac_hyd"/>
    <property type="match status" value="1"/>
</dbReference>
<dbReference type="AlphaFoldDB" id="A0A4R0NKS3"/>
<dbReference type="RefSeq" id="WP_131596131.1">
    <property type="nucleotide sequence ID" value="NZ_SJSL01000002.1"/>
</dbReference>
<dbReference type="Gene3D" id="2.60.120.560">
    <property type="entry name" value="Exo-inulinase, domain 1"/>
    <property type="match status" value="1"/>
</dbReference>
<dbReference type="EMBL" id="SJSL01000002">
    <property type="protein sequence ID" value="TCD01372.1"/>
    <property type="molecule type" value="Genomic_DNA"/>
</dbReference>
<keyword evidence="1" id="KW-0732">Signal</keyword>
<reference evidence="3 4" key="1">
    <citation type="submission" date="2019-02" db="EMBL/GenBank/DDBJ databases">
        <title>Pedobacter sp. RP-1-14 sp. nov., isolated from Arctic soil.</title>
        <authorList>
            <person name="Dahal R.H."/>
        </authorList>
    </citation>
    <scope>NUCLEOTIDE SEQUENCE [LARGE SCALE GENOMIC DNA]</scope>
    <source>
        <strain evidence="3 4">RP-1-14</strain>
    </source>
</reference>
<proteinExistence type="predicted"/>
<feature type="chain" id="PRO_5020739270" evidence="1">
    <location>
        <begin position="19"/>
        <end position="222"/>
    </location>
</feature>
<evidence type="ECO:0000313" key="4">
    <source>
        <dbReference type="Proteomes" id="UP000293347"/>
    </source>
</evidence>
<feature type="domain" description="3-keto-alpha-glucoside-1,2-lyase/3-keto-2-hydroxy-glucal hydratase" evidence="2">
    <location>
        <begin position="23"/>
        <end position="217"/>
    </location>
</feature>